<sequence>MQQTFAIEYNLACIEGNTVPVRLCTLDYNELNKFLKHIGLSKEELNTLLIIEQAVIEIGPGSESLCKSSNTLEKKSHIRLMQYLLVKTMKAL</sequence>
<evidence type="ECO:0000313" key="2">
    <source>
        <dbReference type="Proteomes" id="UP001195483"/>
    </source>
</evidence>
<protein>
    <submittedName>
        <fullName evidence="1">Uncharacterized protein</fullName>
    </submittedName>
</protein>
<name>A0AAE0T2U9_9BIVA</name>
<dbReference type="EMBL" id="JAEAOA010001356">
    <property type="protein sequence ID" value="KAK3602493.1"/>
    <property type="molecule type" value="Genomic_DNA"/>
</dbReference>
<reference evidence="1" key="2">
    <citation type="journal article" date="2021" name="Genome Biol. Evol.">
        <title>Developing a high-quality reference genome for a parasitic bivalve with doubly uniparental inheritance (Bivalvia: Unionida).</title>
        <authorList>
            <person name="Smith C.H."/>
        </authorList>
    </citation>
    <scope>NUCLEOTIDE SEQUENCE</scope>
    <source>
        <strain evidence="1">CHS0354</strain>
        <tissue evidence="1">Mantle</tissue>
    </source>
</reference>
<comment type="caution">
    <text evidence="1">The sequence shown here is derived from an EMBL/GenBank/DDBJ whole genome shotgun (WGS) entry which is preliminary data.</text>
</comment>
<gene>
    <name evidence="1" type="ORF">CHS0354_022359</name>
</gene>
<evidence type="ECO:0000313" key="1">
    <source>
        <dbReference type="EMBL" id="KAK3602493.1"/>
    </source>
</evidence>
<accession>A0AAE0T2U9</accession>
<proteinExistence type="predicted"/>
<reference evidence="1" key="1">
    <citation type="journal article" date="2021" name="Genome Biol. Evol.">
        <title>A High-Quality Reference Genome for a Parasitic Bivalve with Doubly Uniparental Inheritance (Bivalvia: Unionida).</title>
        <authorList>
            <person name="Smith C.H."/>
        </authorList>
    </citation>
    <scope>NUCLEOTIDE SEQUENCE</scope>
    <source>
        <strain evidence="1">CHS0354</strain>
    </source>
</reference>
<dbReference type="Proteomes" id="UP001195483">
    <property type="component" value="Unassembled WGS sequence"/>
</dbReference>
<reference evidence="1" key="3">
    <citation type="submission" date="2023-05" db="EMBL/GenBank/DDBJ databases">
        <authorList>
            <person name="Smith C.H."/>
        </authorList>
    </citation>
    <scope>NUCLEOTIDE SEQUENCE</scope>
    <source>
        <strain evidence="1">CHS0354</strain>
        <tissue evidence="1">Mantle</tissue>
    </source>
</reference>
<keyword evidence="2" id="KW-1185">Reference proteome</keyword>
<dbReference type="AlphaFoldDB" id="A0AAE0T2U9"/>
<organism evidence="1 2">
    <name type="scientific">Potamilus streckersoni</name>
    <dbReference type="NCBI Taxonomy" id="2493646"/>
    <lineage>
        <taxon>Eukaryota</taxon>
        <taxon>Metazoa</taxon>
        <taxon>Spiralia</taxon>
        <taxon>Lophotrochozoa</taxon>
        <taxon>Mollusca</taxon>
        <taxon>Bivalvia</taxon>
        <taxon>Autobranchia</taxon>
        <taxon>Heteroconchia</taxon>
        <taxon>Palaeoheterodonta</taxon>
        <taxon>Unionida</taxon>
        <taxon>Unionoidea</taxon>
        <taxon>Unionidae</taxon>
        <taxon>Ambleminae</taxon>
        <taxon>Lampsilini</taxon>
        <taxon>Potamilus</taxon>
    </lineage>
</organism>